<dbReference type="EMBL" id="BMPO01000009">
    <property type="protein sequence ID" value="GGK07152.1"/>
    <property type="molecule type" value="Genomic_DNA"/>
</dbReference>
<evidence type="ECO:0000256" key="2">
    <source>
        <dbReference type="ARBA" id="ARBA00022448"/>
    </source>
</evidence>
<accession>A0A917Q261</accession>
<keyword evidence="10" id="KW-1185">Reference proteome</keyword>
<dbReference type="Gene3D" id="1.10.3720.10">
    <property type="entry name" value="MetI-like"/>
    <property type="match status" value="1"/>
</dbReference>
<comment type="subcellular location">
    <subcellularLocation>
        <location evidence="1 7">Cell membrane</location>
        <topology evidence="1 7">Multi-pass membrane protein</topology>
    </subcellularLocation>
</comment>
<feature type="transmembrane region" description="Helical" evidence="7">
    <location>
        <begin position="100"/>
        <end position="120"/>
    </location>
</feature>
<keyword evidence="3" id="KW-1003">Cell membrane</keyword>
<dbReference type="SUPFAM" id="SSF161098">
    <property type="entry name" value="MetI-like"/>
    <property type="match status" value="1"/>
</dbReference>
<evidence type="ECO:0000313" key="9">
    <source>
        <dbReference type="EMBL" id="GGK07152.1"/>
    </source>
</evidence>
<dbReference type="GO" id="GO:0005886">
    <property type="term" value="C:plasma membrane"/>
    <property type="evidence" value="ECO:0007669"/>
    <property type="project" value="UniProtKB-SubCell"/>
</dbReference>
<proteinExistence type="inferred from homology"/>
<evidence type="ECO:0000256" key="5">
    <source>
        <dbReference type="ARBA" id="ARBA00022989"/>
    </source>
</evidence>
<feature type="transmembrane region" description="Helical" evidence="7">
    <location>
        <begin position="223"/>
        <end position="243"/>
    </location>
</feature>
<evidence type="ECO:0000256" key="4">
    <source>
        <dbReference type="ARBA" id="ARBA00022692"/>
    </source>
</evidence>
<dbReference type="PROSITE" id="PS50928">
    <property type="entry name" value="ABC_TM1"/>
    <property type="match status" value="1"/>
</dbReference>
<dbReference type="InterPro" id="IPR000515">
    <property type="entry name" value="MetI-like"/>
</dbReference>
<feature type="domain" description="ABC transmembrane type-1" evidence="8">
    <location>
        <begin position="60"/>
        <end position="244"/>
    </location>
</feature>
<evidence type="ECO:0000256" key="7">
    <source>
        <dbReference type="RuleBase" id="RU363032"/>
    </source>
</evidence>
<dbReference type="CDD" id="cd06261">
    <property type="entry name" value="TM_PBP2"/>
    <property type="match status" value="1"/>
</dbReference>
<feature type="transmembrane region" description="Helical" evidence="7">
    <location>
        <begin position="191"/>
        <end position="211"/>
    </location>
</feature>
<sequence length="251" mass="27231">MKSRSWQSADVYWGVAGAVLLVVLWEGAVRAFDLPAYILPGILEILVSMVDLQSTLMDATWMTVMEAVSGYVIGSACGILLAVILTLIPTLKRWCLPAAIAINSVPVVAYAPLVLLWFGMGAESKIVMVSLAVGFTVFLSALTGLDQANRKSIDLLRSFGANPLMIIWRLKLPAALPLIASAMRVSTTRSMIVAIVTEMLGAYGGLGWVIYQATLQIDFVQVWAAIFAASLVSLIFFGAVSMIERKVIFWR</sequence>
<comment type="similarity">
    <text evidence="7">Belongs to the binding-protein-dependent transport system permease family.</text>
</comment>
<evidence type="ECO:0000256" key="3">
    <source>
        <dbReference type="ARBA" id="ARBA00022475"/>
    </source>
</evidence>
<reference evidence="9" key="2">
    <citation type="submission" date="2020-09" db="EMBL/GenBank/DDBJ databases">
        <authorList>
            <person name="Sun Q."/>
            <person name="Ohkuma M."/>
        </authorList>
    </citation>
    <scope>NUCLEOTIDE SEQUENCE</scope>
    <source>
        <strain evidence="9">JCM 30078</strain>
    </source>
</reference>
<comment type="caution">
    <text evidence="9">The sequence shown here is derived from an EMBL/GenBank/DDBJ whole genome shotgun (WGS) entry which is preliminary data.</text>
</comment>
<keyword evidence="4 7" id="KW-0812">Transmembrane</keyword>
<organism evidence="9 10">
    <name type="scientific">Pseudomonas matsuisoli</name>
    <dbReference type="NCBI Taxonomy" id="1515666"/>
    <lineage>
        <taxon>Bacteria</taxon>
        <taxon>Pseudomonadati</taxon>
        <taxon>Pseudomonadota</taxon>
        <taxon>Gammaproteobacteria</taxon>
        <taxon>Pseudomonadales</taxon>
        <taxon>Pseudomonadaceae</taxon>
        <taxon>Pseudomonas</taxon>
    </lineage>
</organism>
<dbReference type="InterPro" id="IPR035906">
    <property type="entry name" value="MetI-like_sf"/>
</dbReference>
<dbReference type="AlphaFoldDB" id="A0A917Q261"/>
<evidence type="ECO:0000256" key="1">
    <source>
        <dbReference type="ARBA" id="ARBA00004651"/>
    </source>
</evidence>
<feature type="transmembrane region" description="Helical" evidence="7">
    <location>
        <begin position="68"/>
        <end position="88"/>
    </location>
</feature>
<evidence type="ECO:0000313" key="10">
    <source>
        <dbReference type="Proteomes" id="UP000635983"/>
    </source>
</evidence>
<gene>
    <name evidence="9" type="ORF">GCM10009304_36690</name>
</gene>
<dbReference type="PANTHER" id="PTHR30151">
    <property type="entry name" value="ALKANE SULFONATE ABC TRANSPORTER-RELATED, MEMBRANE SUBUNIT"/>
    <property type="match status" value="1"/>
</dbReference>
<evidence type="ECO:0000256" key="6">
    <source>
        <dbReference type="ARBA" id="ARBA00023136"/>
    </source>
</evidence>
<keyword evidence="6 7" id="KW-0472">Membrane</keyword>
<evidence type="ECO:0000259" key="8">
    <source>
        <dbReference type="PROSITE" id="PS50928"/>
    </source>
</evidence>
<dbReference type="Pfam" id="PF00528">
    <property type="entry name" value="BPD_transp_1"/>
    <property type="match status" value="1"/>
</dbReference>
<name>A0A917Q261_9PSED</name>
<dbReference type="RefSeq" id="WP_188985322.1">
    <property type="nucleotide sequence ID" value="NZ_BMPO01000009.1"/>
</dbReference>
<protein>
    <submittedName>
        <fullName evidence="9">ABC transporter permease</fullName>
    </submittedName>
</protein>
<keyword evidence="2 7" id="KW-0813">Transport</keyword>
<feature type="transmembrane region" description="Helical" evidence="7">
    <location>
        <begin position="12"/>
        <end position="29"/>
    </location>
</feature>
<dbReference type="PANTHER" id="PTHR30151:SF20">
    <property type="entry name" value="ABC TRANSPORTER PERMEASE PROTEIN HI_0355-RELATED"/>
    <property type="match status" value="1"/>
</dbReference>
<dbReference type="Proteomes" id="UP000635983">
    <property type="component" value="Unassembled WGS sequence"/>
</dbReference>
<dbReference type="GO" id="GO:0055085">
    <property type="term" value="P:transmembrane transport"/>
    <property type="evidence" value="ECO:0007669"/>
    <property type="project" value="InterPro"/>
</dbReference>
<feature type="transmembrane region" description="Helical" evidence="7">
    <location>
        <begin position="126"/>
        <end position="145"/>
    </location>
</feature>
<reference evidence="9" key="1">
    <citation type="journal article" date="2014" name="Int. J. Syst. Evol. Microbiol.">
        <title>Complete genome sequence of Corynebacterium casei LMG S-19264T (=DSM 44701T), isolated from a smear-ripened cheese.</title>
        <authorList>
            <consortium name="US DOE Joint Genome Institute (JGI-PGF)"/>
            <person name="Walter F."/>
            <person name="Albersmeier A."/>
            <person name="Kalinowski J."/>
            <person name="Ruckert C."/>
        </authorList>
    </citation>
    <scope>NUCLEOTIDE SEQUENCE</scope>
    <source>
        <strain evidence="9">JCM 30078</strain>
    </source>
</reference>
<keyword evidence="5 7" id="KW-1133">Transmembrane helix</keyword>